<evidence type="ECO:0000313" key="4">
    <source>
        <dbReference type="Proteomes" id="UP001589894"/>
    </source>
</evidence>
<keyword evidence="4" id="KW-1185">Reference proteome</keyword>
<dbReference type="EMBL" id="JBHLUE010000002">
    <property type="protein sequence ID" value="MFC0563225.1"/>
    <property type="molecule type" value="Genomic_DNA"/>
</dbReference>
<sequence length="320" mass="33843">MEQTLGFTDLLRLIDERSAAFRAAVAAASSLDVRVPPCPEWTLFDLAQHLGEGRRAWAATVAAGPQATGKVAPTDDPVAPREREALQGWLADSTRQLLDALREAGPDRACWAFWGRSQSPLTCAAVARRQLHEIAVHTYDAQLAVGAPQPLPDEVAVDGAEEFLLTFCTTTVAWPHEPAVVDYHVPEGRSWRNWLSGDGARVARLPGSGTLPAAAAGADPADTAADPAHPSADQADMAADPADVPADRAGVAADRAGVAADRAGMDADRAGVAAAPVDASARGAARDLVLAFYGRIPLDSLKLDGDRRLFDQLVEWDPER</sequence>
<dbReference type="SUPFAM" id="SSF109854">
    <property type="entry name" value="DinB/YfiT-like putative metalloenzymes"/>
    <property type="match status" value="1"/>
</dbReference>
<dbReference type="PANTHER" id="PTHR40758">
    <property type="entry name" value="CONSERVED PROTEIN"/>
    <property type="match status" value="1"/>
</dbReference>
<gene>
    <name evidence="3" type="ORF">ACFFHU_03460</name>
</gene>
<dbReference type="InterPro" id="IPR017517">
    <property type="entry name" value="Maleyloyr_isom"/>
</dbReference>
<organism evidence="3 4">
    <name type="scientific">Plantactinospora siamensis</name>
    <dbReference type="NCBI Taxonomy" id="555372"/>
    <lineage>
        <taxon>Bacteria</taxon>
        <taxon>Bacillati</taxon>
        <taxon>Actinomycetota</taxon>
        <taxon>Actinomycetes</taxon>
        <taxon>Micromonosporales</taxon>
        <taxon>Micromonosporaceae</taxon>
        <taxon>Plantactinospora</taxon>
    </lineage>
</organism>
<dbReference type="Gene3D" id="1.20.120.450">
    <property type="entry name" value="dinb family like domain"/>
    <property type="match status" value="1"/>
</dbReference>
<comment type="caution">
    <text evidence="3">The sequence shown here is derived from an EMBL/GenBank/DDBJ whole genome shotgun (WGS) entry which is preliminary data.</text>
</comment>
<dbReference type="Proteomes" id="UP001589894">
    <property type="component" value="Unassembled WGS sequence"/>
</dbReference>
<dbReference type="InterPro" id="IPR024344">
    <property type="entry name" value="MDMPI_metal-binding"/>
</dbReference>
<name>A0ABV6NR34_9ACTN</name>
<dbReference type="InterPro" id="IPR034660">
    <property type="entry name" value="DinB/YfiT-like"/>
</dbReference>
<dbReference type="NCBIfam" id="TIGR03083">
    <property type="entry name" value="maleylpyruvate isomerase family mycothiol-dependent enzyme"/>
    <property type="match status" value="1"/>
</dbReference>
<protein>
    <submittedName>
        <fullName evidence="3">Maleylpyruvate isomerase family mycothiol-dependent enzyme</fullName>
    </submittedName>
</protein>
<proteinExistence type="predicted"/>
<reference evidence="3 4" key="1">
    <citation type="submission" date="2024-09" db="EMBL/GenBank/DDBJ databases">
        <authorList>
            <person name="Sun Q."/>
            <person name="Mori K."/>
        </authorList>
    </citation>
    <scope>NUCLEOTIDE SEQUENCE [LARGE SCALE GENOMIC DNA]</scope>
    <source>
        <strain evidence="3 4">TBRC 2205</strain>
    </source>
</reference>
<dbReference type="GO" id="GO:0016853">
    <property type="term" value="F:isomerase activity"/>
    <property type="evidence" value="ECO:0007669"/>
    <property type="project" value="UniProtKB-KW"/>
</dbReference>
<keyword evidence="3" id="KW-0413">Isomerase</keyword>
<evidence type="ECO:0000259" key="2">
    <source>
        <dbReference type="Pfam" id="PF11716"/>
    </source>
</evidence>
<feature type="compositionally biased region" description="Low complexity" evidence="1">
    <location>
        <begin position="212"/>
        <end position="241"/>
    </location>
</feature>
<feature type="region of interest" description="Disordered" evidence="1">
    <location>
        <begin position="211"/>
        <end position="241"/>
    </location>
</feature>
<evidence type="ECO:0000256" key="1">
    <source>
        <dbReference type="SAM" id="MobiDB-lite"/>
    </source>
</evidence>
<dbReference type="RefSeq" id="WP_377335548.1">
    <property type="nucleotide sequence ID" value="NZ_JBHLUE010000002.1"/>
</dbReference>
<dbReference type="Pfam" id="PF11716">
    <property type="entry name" value="MDMPI_N"/>
    <property type="match status" value="1"/>
</dbReference>
<feature type="domain" description="Mycothiol-dependent maleylpyruvate isomerase metal-binding" evidence="2">
    <location>
        <begin position="11"/>
        <end position="142"/>
    </location>
</feature>
<dbReference type="PANTHER" id="PTHR40758:SF1">
    <property type="entry name" value="CONSERVED PROTEIN"/>
    <property type="match status" value="1"/>
</dbReference>
<evidence type="ECO:0000313" key="3">
    <source>
        <dbReference type="EMBL" id="MFC0563225.1"/>
    </source>
</evidence>
<accession>A0ABV6NR34</accession>